<dbReference type="EMBL" id="RXZH01000001">
    <property type="protein sequence ID" value="RTZ17901.1"/>
    <property type="molecule type" value="Genomic_DNA"/>
</dbReference>
<sequence>MDTIICRSIQSFIDLCDNNLIEGASVHCTFYIEGSTQWMVDYFGEKGGSQLSFTDQARFGGHLRP</sequence>
<dbReference type="Proteomes" id="UP000268973">
    <property type="component" value="Unassembled WGS sequence"/>
</dbReference>
<evidence type="ECO:0000313" key="1">
    <source>
        <dbReference type="EMBL" id="RTZ17901.1"/>
    </source>
</evidence>
<protein>
    <submittedName>
        <fullName evidence="1">Uncharacterized protein</fullName>
    </submittedName>
</protein>
<gene>
    <name evidence="1" type="ORF">EJ063_03690</name>
</gene>
<reference evidence="1 2" key="1">
    <citation type="submission" date="2018-12" db="EMBL/GenBank/DDBJ databases">
        <title>Vibrio sp. isolated from China Sea.</title>
        <authorList>
            <person name="Li Y."/>
        </authorList>
    </citation>
    <scope>NUCLEOTIDE SEQUENCE [LARGE SCALE GENOMIC DNA]</scope>
    <source>
        <strain evidence="1 2">BEI207</strain>
    </source>
</reference>
<comment type="caution">
    <text evidence="1">The sequence shown here is derived from an EMBL/GenBank/DDBJ whole genome shotgun (WGS) entry which is preliminary data.</text>
</comment>
<name>A0A432D1V1_9VIBR</name>
<keyword evidence="2" id="KW-1185">Reference proteome</keyword>
<evidence type="ECO:0000313" key="2">
    <source>
        <dbReference type="Proteomes" id="UP000268973"/>
    </source>
</evidence>
<proteinExistence type="predicted"/>
<dbReference type="AlphaFoldDB" id="A0A432D1V1"/>
<accession>A0A432D1V1</accession>
<organism evidence="1 2">
    <name type="scientific">Vibrio aquaticus</name>
    <dbReference type="NCBI Taxonomy" id="2496559"/>
    <lineage>
        <taxon>Bacteria</taxon>
        <taxon>Pseudomonadati</taxon>
        <taxon>Pseudomonadota</taxon>
        <taxon>Gammaproteobacteria</taxon>
        <taxon>Vibrionales</taxon>
        <taxon>Vibrionaceae</taxon>
        <taxon>Vibrio</taxon>
    </lineage>
</organism>